<proteinExistence type="predicted"/>
<dbReference type="EMBL" id="BGZK01000922">
    <property type="protein sequence ID" value="GBP65193.1"/>
    <property type="molecule type" value="Genomic_DNA"/>
</dbReference>
<comment type="caution">
    <text evidence="1">The sequence shown here is derived from an EMBL/GenBank/DDBJ whole genome shotgun (WGS) entry which is preliminary data.</text>
</comment>
<name>A0A4C1XQ65_EUMVA</name>
<gene>
    <name evidence="1" type="ORF">EVAR_50000_1</name>
</gene>
<protein>
    <submittedName>
        <fullName evidence="1">Uncharacterized protein</fullName>
    </submittedName>
</protein>
<dbReference type="AlphaFoldDB" id="A0A4C1XQ65"/>
<sequence>MPEWKGRVPLTRSHCERITIIVKVPVDVSRHMLYTIFYRCGYLWPVSFYRSESISFGAFVPGECRKTGSPISRRCRSVYGVTGRGGRAVAQRDRSNCSAES</sequence>
<dbReference type="Proteomes" id="UP000299102">
    <property type="component" value="Unassembled WGS sequence"/>
</dbReference>
<accession>A0A4C1XQ65</accession>
<organism evidence="1 2">
    <name type="scientific">Eumeta variegata</name>
    <name type="common">Bagworm moth</name>
    <name type="synonym">Eumeta japonica</name>
    <dbReference type="NCBI Taxonomy" id="151549"/>
    <lineage>
        <taxon>Eukaryota</taxon>
        <taxon>Metazoa</taxon>
        <taxon>Ecdysozoa</taxon>
        <taxon>Arthropoda</taxon>
        <taxon>Hexapoda</taxon>
        <taxon>Insecta</taxon>
        <taxon>Pterygota</taxon>
        <taxon>Neoptera</taxon>
        <taxon>Endopterygota</taxon>
        <taxon>Lepidoptera</taxon>
        <taxon>Glossata</taxon>
        <taxon>Ditrysia</taxon>
        <taxon>Tineoidea</taxon>
        <taxon>Psychidae</taxon>
        <taxon>Oiketicinae</taxon>
        <taxon>Eumeta</taxon>
    </lineage>
</organism>
<keyword evidence="2" id="KW-1185">Reference proteome</keyword>
<evidence type="ECO:0000313" key="2">
    <source>
        <dbReference type="Proteomes" id="UP000299102"/>
    </source>
</evidence>
<reference evidence="1 2" key="1">
    <citation type="journal article" date="2019" name="Commun. Biol.">
        <title>The bagworm genome reveals a unique fibroin gene that provides high tensile strength.</title>
        <authorList>
            <person name="Kono N."/>
            <person name="Nakamura H."/>
            <person name="Ohtoshi R."/>
            <person name="Tomita M."/>
            <person name="Numata K."/>
            <person name="Arakawa K."/>
        </authorList>
    </citation>
    <scope>NUCLEOTIDE SEQUENCE [LARGE SCALE GENOMIC DNA]</scope>
</reference>
<evidence type="ECO:0000313" key="1">
    <source>
        <dbReference type="EMBL" id="GBP65193.1"/>
    </source>
</evidence>